<gene>
    <name evidence="13" type="ORF">LSTR_LSTR009900</name>
</gene>
<reference evidence="13 14" key="1">
    <citation type="journal article" date="2017" name="Gigascience">
        <title>Genome sequence of the small brown planthopper, Laodelphax striatellus.</title>
        <authorList>
            <person name="Zhu J."/>
            <person name="Jiang F."/>
            <person name="Wang X."/>
            <person name="Yang P."/>
            <person name="Bao Y."/>
            <person name="Zhao W."/>
            <person name="Wang W."/>
            <person name="Lu H."/>
            <person name="Wang Q."/>
            <person name="Cui N."/>
            <person name="Li J."/>
            <person name="Chen X."/>
            <person name="Luo L."/>
            <person name="Yu J."/>
            <person name="Kang L."/>
            <person name="Cui F."/>
        </authorList>
    </citation>
    <scope>NUCLEOTIDE SEQUENCE [LARGE SCALE GENOMIC DNA]</scope>
    <source>
        <strain evidence="13">Lst14</strain>
    </source>
</reference>
<evidence type="ECO:0000256" key="10">
    <source>
        <dbReference type="SAM" id="Coils"/>
    </source>
</evidence>
<evidence type="ECO:0000259" key="11">
    <source>
        <dbReference type="Pfam" id="PF24667"/>
    </source>
</evidence>
<evidence type="ECO:0000256" key="6">
    <source>
        <dbReference type="ARBA" id="ARBA00023054"/>
    </source>
</evidence>
<evidence type="ECO:0000313" key="13">
    <source>
        <dbReference type="EMBL" id="RZF33876.1"/>
    </source>
</evidence>
<comment type="similarity">
    <text evidence="3">Belongs to the DRC7 family.</text>
</comment>
<feature type="domain" description="Dynein regulatory complex subunit 7 C-terminal" evidence="12">
    <location>
        <begin position="629"/>
        <end position="733"/>
    </location>
</feature>
<accession>A0A482WKU8</accession>
<feature type="coiled-coil region" evidence="10">
    <location>
        <begin position="135"/>
        <end position="165"/>
    </location>
</feature>
<dbReference type="AlphaFoldDB" id="A0A482WKU8"/>
<dbReference type="SUPFAM" id="SSF54001">
    <property type="entry name" value="Cysteine proteinases"/>
    <property type="match status" value="1"/>
</dbReference>
<evidence type="ECO:0000256" key="4">
    <source>
        <dbReference type="ARBA" id="ARBA00022490"/>
    </source>
</evidence>
<dbReference type="GO" id="GO:0005930">
    <property type="term" value="C:axoneme"/>
    <property type="evidence" value="ECO:0007669"/>
    <property type="project" value="UniProtKB-SubCell"/>
</dbReference>
<comment type="subcellular location">
    <subcellularLocation>
        <location evidence="1">Cell projection</location>
        <location evidence="1">Cilium</location>
        <location evidence="1">Flagellum</location>
    </subcellularLocation>
    <subcellularLocation>
        <location evidence="2">Cytoplasm</location>
        <location evidence="2">Cytoskeleton</location>
        <location evidence="2">Cilium axoneme</location>
    </subcellularLocation>
</comment>
<name>A0A482WKU8_LAOST</name>
<comment type="caution">
    <text evidence="13">The sequence shown here is derived from an EMBL/GenBank/DDBJ whole genome shotgun (WGS) entry which is preliminary data.</text>
</comment>
<protein>
    <recommendedName>
        <fullName evidence="15">Dynein regulatory complex subunit 7</fullName>
    </recommendedName>
</protein>
<evidence type="ECO:0000256" key="9">
    <source>
        <dbReference type="ARBA" id="ARBA00023273"/>
    </source>
</evidence>
<dbReference type="Pfam" id="PF24667">
    <property type="entry name" value="MORN_DRC7"/>
    <property type="match status" value="1"/>
</dbReference>
<dbReference type="InParanoid" id="A0A482WKU8"/>
<dbReference type="InterPro" id="IPR033551">
    <property type="entry name" value="DRC7/lobo"/>
</dbReference>
<evidence type="ECO:0000256" key="2">
    <source>
        <dbReference type="ARBA" id="ARBA00004430"/>
    </source>
</evidence>
<dbReference type="EMBL" id="QKKF02033200">
    <property type="protein sequence ID" value="RZF33876.1"/>
    <property type="molecule type" value="Genomic_DNA"/>
</dbReference>
<feature type="domain" description="Dynein regulatory complex subunit 7 MORN" evidence="11">
    <location>
        <begin position="299"/>
        <end position="580"/>
    </location>
</feature>
<keyword evidence="5" id="KW-0282">Flagellum</keyword>
<dbReference type="InterPro" id="IPR056292">
    <property type="entry name" value="DRC7_C"/>
</dbReference>
<evidence type="ECO:0000256" key="5">
    <source>
        <dbReference type="ARBA" id="ARBA00022846"/>
    </source>
</evidence>
<keyword evidence="9" id="KW-0966">Cell projection</keyword>
<dbReference type="STRING" id="195883.A0A482WKU8"/>
<dbReference type="OrthoDB" id="10262874at2759"/>
<dbReference type="FunCoup" id="A0A482WKU8">
    <property type="interactions" value="16"/>
</dbReference>
<dbReference type="SMR" id="A0A482WKU8"/>
<sequence length="737" mass="87547">MRRIRVVSRMKCKVGRKNENVKSKVLLLEKSAKNSSDKINKNPSQLMSPDTVMKEQKGSCFEMSTLLVSFLIGSGYDAYVVSGYATREICANDLSRYKCPLLNEEPQEEEPKIEVPESKYVAKPVRDLRSKFLLMMAEREEAKKKAEEEKEMEEERLRIMELEKPEPDPLYGWRVHSWVLVLPGKREIKNPFFIESASGMSYDIPDTNYLGIESVWNNVNYWVNLQICTNGCEDLDWDLTKIKKWEHLLVGEPWNQRVPNNNSYQDESDSVLQEKHLDMPMSWVNQIELPNDRYEQRYPNGSKSINYYKAMCDLYAPYLHRDGLIWRIITYSDYEQINPEIIHECYKYREDCLQKKVRYLSTDETYEFYKRGRDDCIKTFKSYTTDENQQHIRREIDFYYEARYDGLRRLEMSSEHMLEEFKGRDDRLLRRYVSVTTSERRASEDEDRRTYKYVKEEYERNPAIAADEDIASREFCILLNQIVLKYHYGPDKVTAAFRRINKPPISDLGDRLTYDDSFFVVYKPDPFAEADRKVDLYLLMMKSLQDEEMTLCHIRGMEDELYNMIHTRSLEAAQANLTVSIFDELRNEDAKLGMKEMERAIQEKSEREVEAGIDFLAPYLIGRDRDEVLPYDLALQVRQKCLENYKQTLVNRAHRMRINFEELSMRLSDEDLLSKSSIDSEDQEARSEKMRRSEIIFQMHILEKRLERHKETAVRRYKAVQECLKYDKRLSAIHTNK</sequence>
<keyword evidence="7" id="KW-0969">Cilium</keyword>
<evidence type="ECO:0000259" key="12">
    <source>
        <dbReference type="Pfam" id="PF24671"/>
    </source>
</evidence>
<dbReference type="Proteomes" id="UP000291343">
    <property type="component" value="Unassembled WGS sequence"/>
</dbReference>
<dbReference type="PANTHER" id="PTHR35249:SF2">
    <property type="entry name" value="DYNEIN REGULATORY COMPLEX SUBUNIT 7"/>
    <property type="match status" value="1"/>
</dbReference>
<evidence type="ECO:0000256" key="1">
    <source>
        <dbReference type="ARBA" id="ARBA00004230"/>
    </source>
</evidence>
<dbReference type="GO" id="GO:0030317">
    <property type="term" value="P:flagellated sperm motility"/>
    <property type="evidence" value="ECO:0007669"/>
    <property type="project" value="TreeGrafter"/>
</dbReference>
<evidence type="ECO:0000313" key="14">
    <source>
        <dbReference type="Proteomes" id="UP000291343"/>
    </source>
</evidence>
<evidence type="ECO:0000256" key="3">
    <source>
        <dbReference type="ARBA" id="ARBA00010738"/>
    </source>
</evidence>
<dbReference type="GO" id="GO:0031514">
    <property type="term" value="C:motile cilium"/>
    <property type="evidence" value="ECO:0007669"/>
    <property type="project" value="UniProtKB-SubCell"/>
</dbReference>
<proteinExistence type="inferred from homology"/>
<evidence type="ECO:0000256" key="8">
    <source>
        <dbReference type="ARBA" id="ARBA00023212"/>
    </source>
</evidence>
<keyword evidence="14" id="KW-1185">Reference proteome</keyword>
<keyword evidence="4" id="KW-0963">Cytoplasm</keyword>
<keyword evidence="8" id="KW-0206">Cytoskeleton</keyword>
<dbReference type="PANTHER" id="PTHR35249">
    <property type="entry name" value="DYNEIN REGULATORY COMPLEX SUBUNIT 7"/>
    <property type="match status" value="1"/>
</dbReference>
<organism evidence="13 14">
    <name type="scientific">Laodelphax striatellus</name>
    <name type="common">Small brown planthopper</name>
    <name type="synonym">Delphax striatella</name>
    <dbReference type="NCBI Taxonomy" id="195883"/>
    <lineage>
        <taxon>Eukaryota</taxon>
        <taxon>Metazoa</taxon>
        <taxon>Ecdysozoa</taxon>
        <taxon>Arthropoda</taxon>
        <taxon>Hexapoda</taxon>
        <taxon>Insecta</taxon>
        <taxon>Pterygota</taxon>
        <taxon>Neoptera</taxon>
        <taxon>Paraneoptera</taxon>
        <taxon>Hemiptera</taxon>
        <taxon>Auchenorrhyncha</taxon>
        <taxon>Fulgoroidea</taxon>
        <taxon>Delphacidae</taxon>
        <taxon>Criomorphinae</taxon>
        <taxon>Laodelphax</taxon>
    </lineage>
</organism>
<dbReference type="InterPro" id="IPR056291">
    <property type="entry name" value="MORN_DRC7"/>
</dbReference>
<keyword evidence="6 10" id="KW-0175">Coiled coil</keyword>
<evidence type="ECO:0000256" key="7">
    <source>
        <dbReference type="ARBA" id="ARBA00023069"/>
    </source>
</evidence>
<dbReference type="InterPro" id="IPR038765">
    <property type="entry name" value="Papain-like_cys_pep_sf"/>
</dbReference>
<dbReference type="Pfam" id="PF24671">
    <property type="entry name" value="DRC7_C"/>
    <property type="match status" value="1"/>
</dbReference>
<evidence type="ECO:0008006" key="15">
    <source>
        <dbReference type="Google" id="ProtNLM"/>
    </source>
</evidence>